<name>A0ABT2GW09_9MICO</name>
<feature type="compositionally biased region" description="Low complexity" evidence="1">
    <location>
        <begin position="278"/>
        <end position="295"/>
    </location>
</feature>
<organism evidence="5 6">
    <name type="scientific">Herbiconiux daphne</name>
    <dbReference type="NCBI Taxonomy" id="2970914"/>
    <lineage>
        <taxon>Bacteria</taxon>
        <taxon>Bacillati</taxon>
        <taxon>Actinomycetota</taxon>
        <taxon>Actinomycetes</taxon>
        <taxon>Micrococcales</taxon>
        <taxon>Microbacteriaceae</taxon>
        <taxon>Herbiconiux</taxon>
    </lineage>
</organism>
<feature type="region of interest" description="Disordered" evidence="1">
    <location>
        <begin position="251"/>
        <end position="295"/>
    </location>
</feature>
<keyword evidence="3" id="KW-0732">Signal</keyword>
<evidence type="ECO:0000313" key="6">
    <source>
        <dbReference type="Proteomes" id="UP001165586"/>
    </source>
</evidence>
<dbReference type="InterPro" id="IPR025510">
    <property type="entry name" value="DUF4397"/>
</dbReference>
<feature type="signal peptide" evidence="3">
    <location>
        <begin position="1"/>
        <end position="40"/>
    </location>
</feature>
<keyword evidence="6" id="KW-1185">Reference proteome</keyword>
<proteinExistence type="predicted"/>
<evidence type="ECO:0000313" key="5">
    <source>
        <dbReference type="EMBL" id="MCS5732138.1"/>
    </source>
</evidence>
<keyword evidence="2" id="KW-1133">Transmembrane helix</keyword>
<sequence>MHSLLTTTTPARRLASSATVLAAVLSLGVLGVVGASGAQADEPGDGWVRVAHLSPDTKSVDVKLTALSGGAVVSELDDVAYGAVSPYIDLPHGIYVISMVPSDAPTGTAPVIQQSVEVKPGQPLTVAAYGKNADLDTAVFPDDLTPPAAGQARVRVIQASTTAKSVDIETTTGTAITTDAQQGTATGYSSVAAGPWTLDVTADTTSSTAQIDLASGAVATLFVLDNASGGVTLTSVIDSASVGDLPSGGIQTGGGATATQHVNGSAATGVDGHSLDGASTSNTTRDTATDAATARPRSLEAVGTAAVLAVLGAAVLVLKRVLRRAPEVS</sequence>
<reference evidence="5" key="1">
    <citation type="submission" date="2022-08" db="EMBL/GenBank/DDBJ databases">
        <authorList>
            <person name="Deng Y."/>
            <person name="Han X.-F."/>
            <person name="Zhang Y.-Q."/>
        </authorList>
    </citation>
    <scope>NUCLEOTIDE SEQUENCE</scope>
    <source>
        <strain evidence="5">CPCC 203386</strain>
    </source>
</reference>
<keyword evidence="2" id="KW-0812">Transmembrane</keyword>
<evidence type="ECO:0000256" key="2">
    <source>
        <dbReference type="SAM" id="Phobius"/>
    </source>
</evidence>
<dbReference type="Proteomes" id="UP001165586">
    <property type="component" value="Unassembled WGS sequence"/>
</dbReference>
<feature type="chain" id="PRO_5046506703" evidence="3">
    <location>
        <begin position="41"/>
        <end position="329"/>
    </location>
</feature>
<evidence type="ECO:0000256" key="1">
    <source>
        <dbReference type="SAM" id="MobiDB-lite"/>
    </source>
</evidence>
<dbReference type="EMBL" id="JANLCJ010000001">
    <property type="protein sequence ID" value="MCS5732138.1"/>
    <property type="molecule type" value="Genomic_DNA"/>
</dbReference>
<feature type="domain" description="DUF4397" evidence="4">
    <location>
        <begin position="47"/>
        <end position="168"/>
    </location>
</feature>
<accession>A0ABT2GW09</accession>
<evidence type="ECO:0000256" key="3">
    <source>
        <dbReference type="SAM" id="SignalP"/>
    </source>
</evidence>
<evidence type="ECO:0000259" key="4">
    <source>
        <dbReference type="Pfam" id="PF14344"/>
    </source>
</evidence>
<dbReference type="Pfam" id="PF14344">
    <property type="entry name" value="DUF4397"/>
    <property type="match status" value="1"/>
</dbReference>
<comment type="caution">
    <text evidence="5">The sequence shown here is derived from an EMBL/GenBank/DDBJ whole genome shotgun (WGS) entry which is preliminary data.</text>
</comment>
<dbReference type="RefSeq" id="WP_259536611.1">
    <property type="nucleotide sequence ID" value="NZ_JANLCJ010000001.1"/>
</dbReference>
<feature type="transmembrane region" description="Helical" evidence="2">
    <location>
        <begin position="301"/>
        <end position="318"/>
    </location>
</feature>
<gene>
    <name evidence="5" type="ORF">N1032_00075</name>
</gene>
<keyword evidence="2" id="KW-0472">Membrane</keyword>
<protein>
    <submittedName>
        <fullName evidence="5">DUF4397 domain-containing protein</fullName>
    </submittedName>
</protein>